<dbReference type="EMBL" id="WBKO01000001">
    <property type="protein sequence ID" value="MDV2480443.1"/>
    <property type="molecule type" value="Genomic_DNA"/>
</dbReference>
<organism evidence="1 2">
    <name type="scientific">Methanoculleus caldifontis</name>
    <dbReference type="NCBI Taxonomy" id="2651577"/>
    <lineage>
        <taxon>Archaea</taxon>
        <taxon>Methanobacteriati</taxon>
        <taxon>Methanobacteriota</taxon>
        <taxon>Stenosarchaea group</taxon>
        <taxon>Methanomicrobia</taxon>
        <taxon>Methanomicrobiales</taxon>
        <taxon>Methanomicrobiaceae</taxon>
        <taxon>Methanoculleus</taxon>
    </lineage>
</organism>
<dbReference type="Proteomes" id="UP001281203">
    <property type="component" value="Unassembled WGS sequence"/>
</dbReference>
<name>A0ABU3WXB8_9EURY</name>
<proteinExistence type="predicted"/>
<keyword evidence="2" id="KW-1185">Reference proteome</keyword>
<comment type="caution">
    <text evidence="1">The sequence shown here is derived from an EMBL/GenBank/DDBJ whole genome shotgun (WGS) entry which is preliminary data.</text>
</comment>
<reference evidence="1 2" key="1">
    <citation type="submission" date="2019-10" db="EMBL/GenBank/DDBJ databases">
        <title>Isolation and characterization of Methanoculleus sp. Wushi-C6 from a hot spring well.</title>
        <authorList>
            <person name="Chen S.-C."/>
            <person name="Lan Z.-H."/>
            <person name="You Y.-T."/>
            <person name="Lai M.-C."/>
        </authorList>
    </citation>
    <scope>NUCLEOTIDE SEQUENCE [LARGE SCALE GENOMIC DNA]</scope>
    <source>
        <strain evidence="1 2">Wushi-C6</strain>
    </source>
</reference>
<accession>A0ABU3WXB8</accession>
<dbReference type="RefSeq" id="WP_317063370.1">
    <property type="nucleotide sequence ID" value="NZ_WBKO01000001.1"/>
</dbReference>
<sequence length="96" mass="10383">MMCRRSPTQEHGWRSTVMRTATDAVEKASGAVEKVTAPPPETWRSNTMQLLESVVTPGTIPNIVVSFTVMTLIIPRIPNRFIASAAGFAVGSVLRG</sequence>
<evidence type="ECO:0000313" key="1">
    <source>
        <dbReference type="EMBL" id="MDV2480443.1"/>
    </source>
</evidence>
<gene>
    <name evidence="1" type="ORF">F8E02_00155</name>
</gene>
<evidence type="ECO:0000313" key="2">
    <source>
        <dbReference type="Proteomes" id="UP001281203"/>
    </source>
</evidence>
<protein>
    <submittedName>
        <fullName evidence="1">Uncharacterized protein</fullName>
    </submittedName>
</protein>